<reference evidence="2" key="1">
    <citation type="journal article" date="2020" name="Stud. Mycol.">
        <title>101 Dothideomycetes genomes: a test case for predicting lifestyles and emergence of pathogens.</title>
        <authorList>
            <person name="Haridas S."/>
            <person name="Albert R."/>
            <person name="Binder M."/>
            <person name="Bloem J."/>
            <person name="Labutti K."/>
            <person name="Salamov A."/>
            <person name="Andreopoulos B."/>
            <person name="Baker S."/>
            <person name="Barry K."/>
            <person name="Bills G."/>
            <person name="Bluhm B."/>
            <person name="Cannon C."/>
            <person name="Castanera R."/>
            <person name="Culley D."/>
            <person name="Daum C."/>
            <person name="Ezra D."/>
            <person name="Gonzalez J."/>
            <person name="Henrissat B."/>
            <person name="Kuo A."/>
            <person name="Liang C."/>
            <person name="Lipzen A."/>
            <person name="Lutzoni F."/>
            <person name="Magnuson J."/>
            <person name="Mondo S."/>
            <person name="Nolan M."/>
            <person name="Ohm R."/>
            <person name="Pangilinan J."/>
            <person name="Park H.-J."/>
            <person name="Ramirez L."/>
            <person name="Alfaro M."/>
            <person name="Sun H."/>
            <person name="Tritt A."/>
            <person name="Yoshinaga Y."/>
            <person name="Zwiers L.-H."/>
            <person name="Turgeon B."/>
            <person name="Goodwin S."/>
            <person name="Spatafora J."/>
            <person name="Crous P."/>
            <person name="Grigoriev I."/>
        </authorList>
    </citation>
    <scope>NUCLEOTIDE SEQUENCE</scope>
    <source>
        <strain evidence="2">CBS 107.79</strain>
    </source>
</reference>
<proteinExistence type="predicted"/>
<dbReference type="InterPro" id="IPR038883">
    <property type="entry name" value="AN11006-like"/>
</dbReference>
<feature type="domain" description="DUF7730" evidence="1">
    <location>
        <begin position="116"/>
        <end position="178"/>
    </location>
</feature>
<dbReference type="Pfam" id="PF24864">
    <property type="entry name" value="DUF7730"/>
    <property type="match status" value="1"/>
</dbReference>
<accession>A0A6A5V3H3</accession>
<dbReference type="InterPro" id="IPR056632">
    <property type="entry name" value="DUF7730"/>
</dbReference>
<name>A0A6A5V3H3_9PLEO</name>
<keyword evidence="3" id="KW-1185">Reference proteome</keyword>
<dbReference type="PANTHER" id="PTHR42085:SF7">
    <property type="entry name" value="F-BOX DOMAIN-CONTAINING PROTEIN"/>
    <property type="match status" value="1"/>
</dbReference>
<dbReference type="Proteomes" id="UP000800036">
    <property type="component" value="Unassembled WGS sequence"/>
</dbReference>
<dbReference type="PANTHER" id="PTHR42085">
    <property type="entry name" value="F-BOX DOMAIN-CONTAINING PROTEIN"/>
    <property type="match status" value="1"/>
</dbReference>
<dbReference type="AlphaFoldDB" id="A0A6A5V3H3"/>
<organism evidence="2 3">
    <name type="scientific">Bimuria novae-zelandiae CBS 107.79</name>
    <dbReference type="NCBI Taxonomy" id="1447943"/>
    <lineage>
        <taxon>Eukaryota</taxon>
        <taxon>Fungi</taxon>
        <taxon>Dikarya</taxon>
        <taxon>Ascomycota</taxon>
        <taxon>Pezizomycotina</taxon>
        <taxon>Dothideomycetes</taxon>
        <taxon>Pleosporomycetidae</taxon>
        <taxon>Pleosporales</taxon>
        <taxon>Massarineae</taxon>
        <taxon>Didymosphaeriaceae</taxon>
        <taxon>Bimuria</taxon>
    </lineage>
</organism>
<dbReference type="EMBL" id="ML976708">
    <property type="protein sequence ID" value="KAF1969576.1"/>
    <property type="molecule type" value="Genomic_DNA"/>
</dbReference>
<evidence type="ECO:0000259" key="1">
    <source>
        <dbReference type="Pfam" id="PF24864"/>
    </source>
</evidence>
<gene>
    <name evidence="2" type="ORF">BU23DRAFT_571491</name>
</gene>
<sequence length="303" mass="34268">MERRRSKRRVSESYEEFHISWDLPKKRKLEHPGPVRAARDPAVSPRVPALRDIGLPTPNASSLAEEEGLSKDVFPFTRLPAELRLNIYRWALCSDEPLLLNLPAKDEDGEYLKRTSTHPMNNAKVNVALLRTCSLVYKEARKVLYSENDFALSTTSGVATLAQLHQRSRSLIKSVSLAIPTHHDILDNFADLVRLGLRYCWGLKTFTIRLDVMLPDFEAGNTIYANAFRILRWLPKGCKVILEGNVNDSVKRVVGEEGRLLVELDEISYLRRQHQMCGRVSGSSFTRVEELPNGPAGQPQQAP</sequence>
<protein>
    <recommendedName>
        <fullName evidence="1">DUF7730 domain-containing protein</fullName>
    </recommendedName>
</protein>
<evidence type="ECO:0000313" key="2">
    <source>
        <dbReference type="EMBL" id="KAF1969576.1"/>
    </source>
</evidence>
<dbReference type="OrthoDB" id="2951834at2759"/>
<evidence type="ECO:0000313" key="3">
    <source>
        <dbReference type="Proteomes" id="UP000800036"/>
    </source>
</evidence>